<name>A0A7J6FQE2_CANSA</name>
<sequence>MIGTPWLKLSITEFHPQWLRNAPVDLCPKMSNWGAHFRTNNPRFFSLARSSNPSGNHSGLNSPFKSKPSGGLMTQTKGFSLFSSPIANSIIWVAPIVFWEPNAMYRTDLGSCESSHSNNLSADIHSLEKLKEEGEEGENDLSFIRALGRSGQTHQTGRLLPSGSISSTVLHNRACDLRLSLNWVWKNFDHESEPSAALKK</sequence>
<keyword evidence="2" id="KW-1185">Reference proteome</keyword>
<protein>
    <submittedName>
        <fullName evidence="1">Uncharacterized protein</fullName>
    </submittedName>
</protein>
<evidence type="ECO:0000313" key="1">
    <source>
        <dbReference type="EMBL" id="KAF4372010.1"/>
    </source>
</evidence>
<accession>A0A7J6FQE2</accession>
<reference evidence="1 2" key="1">
    <citation type="journal article" date="2020" name="bioRxiv">
        <title>Sequence and annotation of 42 cannabis genomes reveals extensive copy number variation in cannabinoid synthesis and pathogen resistance genes.</title>
        <authorList>
            <person name="Mckernan K.J."/>
            <person name="Helbert Y."/>
            <person name="Kane L.T."/>
            <person name="Ebling H."/>
            <person name="Zhang L."/>
            <person name="Liu B."/>
            <person name="Eaton Z."/>
            <person name="Mclaughlin S."/>
            <person name="Kingan S."/>
            <person name="Baybayan P."/>
            <person name="Concepcion G."/>
            <person name="Jordan M."/>
            <person name="Riva A."/>
            <person name="Barbazuk W."/>
            <person name="Harkins T."/>
        </authorList>
    </citation>
    <scope>NUCLEOTIDE SEQUENCE [LARGE SCALE GENOMIC DNA]</scope>
    <source>
        <strain evidence="2">cv. Jamaican Lion 4</strain>
        <tissue evidence="1">Leaf</tissue>
    </source>
</reference>
<dbReference type="EMBL" id="JAATIQ010000191">
    <property type="protein sequence ID" value="KAF4372010.1"/>
    <property type="molecule type" value="Genomic_DNA"/>
</dbReference>
<dbReference type="Proteomes" id="UP000583929">
    <property type="component" value="Unassembled WGS sequence"/>
</dbReference>
<proteinExistence type="predicted"/>
<dbReference type="AlphaFoldDB" id="A0A7J6FQE2"/>
<gene>
    <name evidence="1" type="ORF">G4B88_001510</name>
</gene>
<comment type="caution">
    <text evidence="1">The sequence shown here is derived from an EMBL/GenBank/DDBJ whole genome shotgun (WGS) entry which is preliminary data.</text>
</comment>
<evidence type="ECO:0000313" key="2">
    <source>
        <dbReference type="Proteomes" id="UP000583929"/>
    </source>
</evidence>
<organism evidence="1 2">
    <name type="scientific">Cannabis sativa</name>
    <name type="common">Hemp</name>
    <name type="synonym">Marijuana</name>
    <dbReference type="NCBI Taxonomy" id="3483"/>
    <lineage>
        <taxon>Eukaryota</taxon>
        <taxon>Viridiplantae</taxon>
        <taxon>Streptophyta</taxon>
        <taxon>Embryophyta</taxon>
        <taxon>Tracheophyta</taxon>
        <taxon>Spermatophyta</taxon>
        <taxon>Magnoliopsida</taxon>
        <taxon>eudicotyledons</taxon>
        <taxon>Gunneridae</taxon>
        <taxon>Pentapetalae</taxon>
        <taxon>rosids</taxon>
        <taxon>fabids</taxon>
        <taxon>Rosales</taxon>
        <taxon>Cannabaceae</taxon>
        <taxon>Cannabis</taxon>
    </lineage>
</organism>